<proteinExistence type="predicted"/>
<comment type="caution">
    <text evidence="1">The sequence shown here is derived from an EMBL/GenBank/DDBJ whole genome shotgun (WGS) entry which is preliminary data.</text>
</comment>
<accession>A0AAW9QMS2</accession>
<gene>
    <name evidence="1" type="ORF">V0288_13735</name>
</gene>
<dbReference type="EMBL" id="JBAFSM010000024">
    <property type="protein sequence ID" value="MEG3438185.1"/>
    <property type="molecule type" value="Genomic_DNA"/>
</dbReference>
<name>A0AAW9QMS2_9CHRO</name>
<organism evidence="1 2">
    <name type="scientific">Pannus brasiliensis CCIBt3594</name>
    <dbReference type="NCBI Taxonomy" id="1427578"/>
    <lineage>
        <taxon>Bacteria</taxon>
        <taxon>Bacillati</taxon>
        <taxon>Cyanobacteriota</taxon>
        <taxon>Cyanophyceae</taxon>
        <taxon>Oscillatoriophycideae</taxon>
        <taxon>Chroococcales</taxon>
        <taxon>Microcystaceae</taxon>
        <taxon>Pannus</taxon>
    </lineage>
</organism>
<protein>
    <submittedName>
        <fullName evidence="1">Uncharacterized protein</fullName>
    </submittedName>
</protein>
<keyword evidence="2" id="KW-1185">Reference proteome</keyword>
<evidence type="ECO:0000313" key="2">
    <source>
        <dbReference type="Proteomes" id="UP001328733"/>
    </source>
</evidence>
<dbReference type="Proteomes" id="UP001328733">
    <property type="component" value="Unassembled WGS sequence"/>
</dbReference>
<evidence type="ECO:0000313" key="1">
    <source>
        <dbReference type="EMBL" id="MEG3438185.1"/>
    </source>
</evidence>
<dbReference type="RefSeq" id="WP_332865666.1">
    <property type="nucleotide sequence ID" value="NZ_JBAFSM010000024.1"/>
</dbReference>
<dbReference type="AlphaFoldDB" id="A0AAW9QMS2"/>
<reference evidence="1 2" key="1">
    <citation type="submission" date="2024-01" db="EMBL/GenBank/DDBJ databases">
        <title>Genomic insights into the taxonomy and metabolism of the cyanobacterium Pannus brasiliensis CCIBt3594.</title>
        <authorList>
            <person name="Machado M."/>
            <person name="Botero N.B."/>
            <person name="Andreote A.P.D."/>
            <person name="Feitosa A.M.T."/>
            <person name="Popin R."/>
            <person name="Sivonen K."/>
            <person name="Fiore M.F."/>
        </authorList>
    </citation>
    <scope>NUCLEOTIDE SEQUENCE [LARGE SCALE GENOMIC DNA]</scope>
    <source>
        <strain evidence="1 2">CCIBt3594</strain>
    </source>
</reference>
<sequence>MNAGIIAFSPFSGRPSGRRGNLYCTRIPPLAPAKNPHGNRYPEGRRQEAGGRRCFFGEDKESFLFK</sequence>